<evidence type="ECO:0000259" key="1">
    <source>
        <dbReference type="PROSITE" id="PS51782"/>
    </source>
</evidence>
<dbReference type="PANTHER" id="PTHR34700:SF4">
    <property type="entry name" value="PHAGE-LIKE ELEMENT PBSX PROTEIN XKDP"/>
    <property type="match status" value="1"/>
</dbReference>
<organism evidence="2">
    <name type="scientific">hydrocarbon metagenome</name>
    <dbReference type="NCBI Taxonomy" id="938273"/>
    <lineage>
        <taxon>unclassified sequences</taxon>
        <taxon>metagenomes</taxon>
        <taxon>ecological metagenomes</taxon>
    </lineage>
</organism>
<dbReference type="CDD" id="cd00118">
    <property type="entry name" value="LysM"/>
    <property type="match status" value="1"/>
</dbReference>
<dbReference type="InterPro" id="IPR052196">
    <property type="entry name" value="Bact_Kbp"/>
</dbReference>
<dbReference type="InterPro" id="IPR036779">
    <property type="entry name" value="LysM_dom_sf"/>
</dbReference>
<proteinExistence type="predicted"/>
<dbReference type="InterPro" id="IPR018392">
    <property type="entry name" value="LysM"/>
</dbReference>
<evidence type="ECO:0000313" key="2">
    <source>
        <dbReference type="EMBL" id="KUG24254.1"/>
    </source>
</evidence>
<name>A0A0W8FU62_9ZZZZ</name>
<dbReference type="EMBL" id="LNQE01000856">
    <property type="protein sequence ID" value="KUG24254.1"/>
    <property type="molecule type" value="Genomic_DNA"/>
</dbReference>
<dbReference type="SUPFAM" id="SSF54106">
    <property type="entry name" value="LysM domain"/>
    <property type="match status" value="1"/>
</dbReference>
<dbReference type="PANTHER" id="PTHR34700">
    <property type="entry name" value="POTASSIUM BINDING PROTEIN KBP"/>
    <property type="match status" value="1"/>
</dbReference>
<gene>
    <name evidence="2" type="ORF">ASZ90_005974</name>
</gene>
<protein>
    <recommendedName>
        <fullName evidence="1">LysM domain-containing protein</fullName>
    </recommendedName>
</protein>
<reference evidence="2" key="1">
    <citation type="journal article" date="2015" name="Proc. Natl. Acad. Sci. U.S.A.">
        <title>Networks of energetic and metabolic interactions define dynamics in microbial communities.</title>
        <authorList>
            <person name="Embree M."/>
            <person name="Liu J.K."/>
            <person name="Al-Bassam M.M."/>
            <person name="Zengler K."/>
        </authorList>
    </citation>
    <scope>NUCLEOTIDE SEQUENCE</scope>
</reference>
<dbReference type="SMART" id="SM00257">
    <property type="entry name" value="LysM"/>
    <property type="match status" value="1"/>
</dbReference>
<sequence>MPKTKMMRYSLIFFLLLPLITFAQTDEIKKYKIIKGDTLWDISERDLEDPFLWPEIWKENSWIVNPDLIYPNQIIKIPLYLIKKEIPGEEVTATAETIPPEETPAFEDQAAEEQAALPPEAAKEEAKKESVQAIKSSLINKNILMSSGYIADTIPDAGRVNDLSAKQLVSGSDDIIYLDTNNPTEVGDKFYVINSSKSIKHPITREKMGYVITIKGIVEVLKVNNKETIAKITKSFREINAGDRLDSYYDIEPSLTEGNFRTPDIDGTIVATSNNVALQSMLDIIYIDKGCKDGIEIGDIFKILEMDTHSTMNGVIQVINCKDHTATAIIKSSIAPISAGNMFTGLTKK</sequence>
<dbReference type="PROSITE" id="PS51782">
    <property type="entry name" value="LYSM"/>
    <property type="match status" value="1"/>
</dbReference>
<comment type="caution">
    <text evidence="2">The sequence shown here is derived from an EMBL/GenBank/DDBJ whole genome shotgun (WGS) entry which is preliminary data.</text>
</comment>
<dbReference type="AlphaFoldDB" id="A0A0W8FU62"/>
<dbReference type="Gene3D" id="3.10.350.10">
    <property type="entry name" value="LysM domain"/>
    <property type="match status" value="1"/>
</dbReference>
<dbReference type="Pfam" id="PF01476">
    <property type="entry name" value="LysM"/>
    <property type="match status" value="1"/>
</dbReference>
<feature type="domain" description="LysM" evidence="1">
    <location>
        <begin position="29"/>
        <end position="77"/>
    </location>
</feature>
<accession>A0A0W8FU62</accession>